<dbReference type="SUPFAM" id="SSF52279">
    <property type="entry name" value="Beta-D-glucan exohydrolase, C-terminal domain"/>
    <property type="match status" value="1"/>
</dbReference>
<reference evidence="9 10" key="1">
    <citation type="submission" date="2024-07" db="EMBL/GenBank/DDBJ databases">
        <title>Section-level genome sequencing and comparative genomics of Aspergillus sections Usti and Cavernicolus.</title>
        <authorList>
            <consortium name="Lawrence Berkeley National Laboratory"/>
            <person name="Nybo J.L."/>
            <person name="Vesth T.C."/>
            <person name="Theobald S."/>
            <person name="Frisvad J.C."/>
            <person name="Larsen T.O."/>
            <person name="Kjaerboelling I."/>
            <person name="Rothschild-Mancinelli K."/>
            <person name="Lyhne E.K."/>
            <person name="Kogle M.E."/>
            <person name="Barry K."/>
            <person name="Clum A."/>
            <person name="Na H."/>
            <person name="Ledsgaard L."/>
            <person name="Lin J."/>
            <person name="Lipzen A."/>
            <person name="Kuo A."/>
            <person name="Riley R."/>
            <person name="Mondo S."/>
            <person name="Labutti K."/>
            <person name="Haridas S."/>
            <person name="Pangalinan J."/>
            <person name="Salamov A.A."/>
            <person name="Simmons B.A."/>
            <person name="Magnuson J.K."/>
            <person name="Chen J."/>
            <person name="Drula E."/>
            <person name="Henrissat B."/>
            <person name="Wiebenga A."/>
            <person name="Lubbers R.J."/>
            <person name="Gomes A.C."/>
            <person name="Makela M.R."/>
            <person name="Stajich J."/>
            <person name="Grigoriev I.V."/>
            <person name="Mortensen U.H."/>
            <person name="De Vries R.P."/>
            <person name="Baker S.E."/>
            <person name="Andersen M.R."/>
        </authorList>
    </citation>
    <scope>NUCLEOTIDE SEQUENCE [LARGE SCALE GENOMIC DNA]</scope>
    <source>
        <strain evidence="9 10">CBS 209.92</strain>
    </source>
</reference>
<evidence type="ECO:0000256" key="7">
    <source>
        <dbReference type="ARBA" id="ARBA00023326"/>
    </source>
</evidence>
<dbReference type="Pfam" id="PF01915">
    <property type="entry name" value="Glyco_hydro_3_C"/>
    <property type="match status" value="1"/>
</dbReference>
<comment type="similarity">
    <text evidence="2">Belongs to the glycosyl hydrolase 3 family.</text>
</comment>
<comment type="catalytic activity">
    <reaction evidence="1">
        <text>Hydrolysis of terminal, non-reducing beta-D-glucosyl residues with release of beta-D-glucose.</text>
        <dbReference type="EC" id="3.2.1.21"/>
    </reaction>
</comment>
<gene>
    <name evidence="9" type="ORF">BJX66DRAFT_345014</name>
</gene>
<proteinExistence type="inferred from homology"/>
<evidence type="ECO:0000256" key="2">
    <source>
        <dbReference type="ARBA" id="ARBA00005336"/>
    </source>
</evidence>
<dbReference type="InterPro" id="IPR036881">
    <property type="entry name" value="Glyco_hydro_3_C_sf"/>
</dbReference>
<comment type="caution">
    <text evidence="9">The sequence shown here is derived from an EMBL/GenBank/DDBJ whole genome shotgun (WGS) entry which is preliminary data.</text>
</comment>
<evidence type="ECO:0000259" key="8">
    <source>
        <dbReference type="Pfam" id="PF01915"/>
    </source>
</evidence>
<keyword evidence="10" id="KW-1185">Reference proteome</keyword>
<evidence type="ECO:0000256" key="6">
    <source>
        <dbReference type="ARBA" id="ARBA00023295"/>
    </source>
</evidence>
<keyword evidence="6" id="KW-0326">Glycosidase</keyword>
<accession>A0ABR4FJD2</accession>
<protein>
    <recommendedName>
        <fullName evidence="3">beta-glucosidase</fullName>
        <ecNumber evidence="3">3.2.1.21</ecNumber>
    </recommendedName>
</protein>
<dbReference type="PANTHER" id="PTHR42715">
    <property type="entry name" value="BETA-GLUCOSIDASE"/>
    <property type="match status" value="1"/>
</dbReference>
<keyword evidence="4" id="KW-0378">Hydrolase</keyword>
<feature type="domain" description="Glycoside hydrolase family 3 C-terminal" evidence="8">
    <location>
        <begin position="65"/>
        <end position="129"/>
    </location>
</feature>
<dbReference type="InterPro" id="IPR002772">
    <property type="entry name" value="Glyco_hydro_3_C"/>
</dbReference>
<evidence type="ECO:0000313" key="10">
    <source>
        <dbReference type="Proteomes" id="UP001610563"/>
    </source>
</evidence>
<dbReference type="Proteomes" id="UP001610563">
    <property type="component" value="Unassembled WGS sequence"/>
</dbReference>
<dbReference type="Gene3D" id="3.40.50.1700">
    <property type="entry name" value="Glycoside hydrolase family 3 C-terminal domain"/>
    <property type="match status" value="1"/>
</dbReference>
<evidence type="ECO:0000256" key="3">
    <source>
        <dbReference type="ARBA" id="ARBA00012744"/>
    </source>
</evidence>
<evidence type="ECO:0000313" key="9">
    <source>
        <dbReference type="EMBL" id="KAL2783347.1"/>
    </source>
</evidence>
<dbReference type="EC" id="3.2.1.21" evidence="3"/>
<keyword evidence="7" id="KW-0624">Polysaccharide degradation</keyword>
<name>A0ABR4FJD2_9EURO</name>
<keyword evidence="5" id="KW-0119">Carbohydrate metabolism</keyword>
<dbReference type="InterPro" id="IPR050288">
    <property type="entry name" value="Cellulose_deg_GH3"/>
</dbReference>
<sequence length="185" mass="20170">MRNKSAIRMISTGRVSEATLDENVPSVLGMVNRAIASGIGFDVASSYEKDPYMVKIMRRAASDAVVLLKNDKNMLPLSVKDLKKSYALIGSNVTSHTQTGGGSVAVLPTHVVTIWDGVRNALDDETTISFAQGCQKTKLLPPLLPHLRVPSNGNAPGLLVEMFNDNPWEEGRERLDPVHSAHEFF</sequence>
<evidence type="ECO:0000256" key="4">
    <source>
        <dbReference type="ARBA" id="ARBA00022801"/>
    </source>
</evidence>
<dbReference type="EMBL" id="JBFTWV010000244">
    <property type="protein sequence ID" value="KAL2783347.1"/>
    <property type="molecule type" value="Genomic_DNA"/>
</dbReference>
<evidence type="ECO:0000256" key="1">
    <source>
        <dbReference type="ARBA" id="ARBA00000448"/>
    </source>
</evidence>
<dbReference type="PANTHER" id="PTHR42715:SF10">
    <property type="entry name" value="BETA-GLUCOSIDASE"/>
    <property type="match status" value="1"/>
</dbReference>
<evidence type="ECO:0000256" key="5">
    <source>
        <dbReference type="ARBA" id="ARBA00023277"/>
    </source>
</evidence>
<organism evidence="9 10">
    <name type="scientific">Aspergillus keveii</name>
    <dbReference type="NCBI Taxonomy" id="714993"/>
    <lineage>
        <taxon>Eukaryota</taxon>
        <taxon>Fungi</taxon>
        <taxon>Dikarya</taxon>
        <taxon>Ascomycota</taxon>
        <taxon>Pezizomycotina</taxon>
        <taxon>Eurotiomycetes</taxon>
        <taxon>Eurotiomycetidae</taxon>
        <taxon>Eurotiales</taxon>
        <taxon>Aspergillaceae</taxon>
        <taxon>Aspergillus</taxon>
        <taxon>Aspergillus subgen. Nidulantes</taxon>
    </lineage>
</organism>